<dbReference type="Pfam" id="PF09136">
    <property type="entry name" value="Glucodextran_B"/>
    <property type="match status" value="1"/>
</dbReference>
<evidence type="ECO:0000313" key="4">
    <source>
        <dbReference type="Proteomes" id="UP001197609"/>
    </source>
</evidence>
<reference evidence="3 4" key="1">
    <citation type="journal article" date="2021" name="bioRxiv">
        <title>Unraveling nitrogen, sulfur and carbon metabolic pathways and microbial community transcriptional responses to substrate deprivation and toxicity stresses in a bioreactor mimicking anoxic brackish coastal sediment conditions.</title>
        <authorList>
            <person name="Martins P.D."/>
            <person name="Echeveste M.J."/>
            <person name="Arshad A."/>
            <person name="Kurth J."/>
            <person name="Ouboter H."/>
            <person name="Jetten M.S.M."/>
            <person name="Welte C.U."/>
        </authorList>
    </citation>
    <scope>NUCLEOTIDE SEQUENCE [LARGE SCALE GENOMIC DNA]</scope>
    <source>
        <strain evidence="3">MAG_38</strain>
    </source>
</reference>
<evidence type="ECO:0000313" key="3">
    <source>
        <dbReference type="EMBL" id="MBZ0159456.1"/>
    </source>
</evidence>
<comment type="similarity">
    <text evidence="1">Belongs to the intimin/invasin family.</text>
</comment>
<name>A0AAJ1AJ74_9BACT</name>
<dbReference type="SMART" id="SM00634">
    <property type="entry name" value="BID_1"/>
    <property type="match status" value="3"/>
</dbReference>
<dbReference type="Proteomes" id="UP001197609">
    <property type="component" value="Unassembled WGS sequence"/>
</dbReference>
<dbReference type="Pfam" id="PF02369">
    <property type="entry name" value="Big_1"/>
    <property type="match status" value="1"/>
</dbReference>
<evidence type="ECO:0000259" key="2">
    <source>
        <dbReference type="SMART" id="SM00634"/>
    </source>
</evidence>
<gene>
    <name evidence="3" type="ORF">K8G79_04880</name>
</gene>
<dbReference type="InterPro" id="IPR013783">
    <property type="entry name" value="Ig-like_fold"/>
</dbReference>
<feature type="domain" description="Big-1" evidence="2">
    <location>
        <begin position="186"/>
        <end position="280"/>
    </location>
</feature>
<dbReference type="Gene3D" id="2.60.40.10">
    <property type="entry name" value="Immunoglobulins"/>
    <property type="match status" value="3"/>
</dbReference>
<dbReference type="InterPro" id="IPR015943">
    <property type="entry name" value="WD40/YVTN_repeat-like_dom_sf"/>
</dbReference>
<comment type="caution">
    <text evidence="3">The sequence shown here is derived from an EMBL/GenBank/DDBJ whole genome shotgun (WGS) entry which is preliminary data.</text>
</comment>
<feature type="domain" description="Big-1" evidence="2">
    <location>
        <begin position="286"/>
        <end position="383"/>
    </location>
</feature>
<dbReference type="AlphaFoldDB" id="A0AAJ1AJ74"/>
<sequence>MATEDQSLPNGEMKTIDARHAPLWFCPLPACHEKQAHDVILEGLDEGDSISAAWDARWGGTLEGFVTHQGDRGSQPGVDRDYFRFRIFQPERVNIGIVNGSLPDTKLELLTATGALIHQEILGPGGSISFQEFLHPSSFPASYYAVVDGSAPPSFSGVGQAGTPCDQQNLIIRDAYLLTVAPEPRTVVDLIVMPPTVALGESTILTAEVDEPDGTNPGAGIEVRFSPLYGTGYVGCTVQSGSCVTSTDINGRATVSFASPANGTYPFAASAMTGGSDTASLLVGNSQIVASASPNPVSVGQPSTLSATIYDASGSPVGQGVPVTFSTGHPGFFTGNGASSSTSPSTVMTNAAGATWIWFASPAEGSANITIESDSAAPVVLPVEIINPNANLNIDITIGFITGSTNSSTYEIQAVVTDSSGAPIPGERVDFTASRGTLSADHDFTGPSGIADTNLTITTSGDVTVTATANSVTAGATFFGQVGEPDDNMLPVRQFSLGDDVFGVAFSPGGETLAAVSYSQSFRGWNTADFSSRWSSVTQDNSPGQLDFSPDGAYIMIPADDGVQIHRANDGGFHCEGTNALSRHTFGAFLGNTSYADVGFDSGAGLERVFKYTSLCGVGSTIASADAGEGFERLSHMDYNATKGWLAASTDEGYTYVWNTSGSRIQKLLVAAGANAHDTDFVTNGSRLAAVGYQAVKVFNTTTWSAQTFGATSLGPWKYSVKFIDNDSKLIVGGDSKIEMMDAASGASLRTGDVAGRAIEMAWNPSTGDLAVGTNLGSLYIFKPLEPNDTITPTISVSHPPEPFVTNSPNLTIVGRVTDNVAVTDFAINGAPVSLNTNGDFSHPVVLSPGANTLSFAASDLAGNGVTLQRNATYVVDSTAPVISSVLLAPTSGAPGTLFTLECSVVDGDSGVAFVEADIRDSGGALVTTVALSDISGSTWHVEIDSLQMAGGFYSIDLRAVDTSPQANQRLVGGAAGFTVAGIFTDGFESGGVLRWISAEGGIER</sequence>
<evidence type="ECO:0000256" key="1">
    <source>
        <dbReference type="ARBA" id="ARBA00010116"/>
    </source>
</evidence>
<dbReference type="InterPro" id="IPR008964">
    <property type="entry name" value="Invasin/intimin_cell_adhesion"/>
</dbReference>
<dbReference type="EMBL" id="JAIOIU010000054">
    <property type="protein sequence ID" value="MBZ0159456.1"/>
    <property type="molecule type" value="Genomic_DNA"/>
</dbReference>
<dbReference type="SUPFAM" id="SSF49373">
    <property type="entry name" value="Invasin/intimin cell-adhesion fragments"/>
    <property type="match status" value="2"/>
</dbReference>
<proteinExistence type="inferred from homology"/>
<accession>A0AAJ1AJ74</accession>
<protein>
    <submittedName>
        <fullName evidence="3">Ig-like domain-containing protein</fullName>
    </submittedName>
</protein>
<dbReference type="Gene3D" id="2.130.10.10">
    <property type="entry name" value="YVTN repeat-like/Quinoprotein amine dehydrogenase"/>
    <property type="match status" value="2"/>
</dbReference>
<dbReference type="InterPro" id="IPR036322">
    <property type="entry name" value="WD40_repeat_dom_sf"/>
</dbReference>
<feature type="domain" description="Big-1" evidence="2">
    <location>
        <begin position="390"/>
        <end position="479"/>
    </location>
</feature>
<dbReference type="InterPro" id="IPR003344">
    <property type="entry name" value="Big_1_dom"/>
</dbReference>
<dbReference type="SUPFAM" id="SSF50978">
    <property type="entry name" value="WD40 repeat-like"/>
    <property type="match status" value="1"/>
</dbReference>
<organism evidence="3 4">
    <name type="scientific">Candidatus Methylomirabilis tolerans</name>
    <dbReference type="NCBI Taxonomy" id="3123416"/>
    <lineage>
        <taxon>Bacteria</taxon>
        <taxon>Candidatus Methylomirabilota</taxon>
        <taxon>Candidatus Methylomirabilia</taxon>
        <taxon>Candidatus Methylomirabilales</taxon>
        <taxon>Candidatus Methylomirabilaceae</taxon>
        <taxon>Candidatus Methylomirabilis</taxon>
    </lineage>
</organism>